<feature type="compositionally biased region" description="Basic and acidic residues" evidence="8">
    <location>
        <begin position="1"/>
        <end position="19"/>
    </location>
</feature>
<feature type="transmembrane region" description="Helical" evidence="9">
    <location>
        <begin position="283"/>
        <end position="302"/>
    </location>
</feature>
<keyword evidence="5 9" id="KW-1133">Transmembrane helix</keyword>
<feature type="transmembrane region" description="Helical" evidence="9">
    <location>
        <begin position="340"/>
        <end position="363"/>
    </location>
</feature>
<dbReference type="PANTHER" id="PTHR45826:SF2">
    <property type="entry name" value="AMINO ACID TRANSPORTER"/>
    <property type="match status" value="1"/>
</dbReference>
<evidence type="ECO:0000256" key="2">
    <source>
        <dbReference type="ARBA" id="ARBA00022448"/>
    </source>
</evidence>
<dbReference type="GO" id="GO:0015203">
    <property type="term" value="F:polyamine transmembrane transporter activity"/>
    <property type="evidence" value="ECO:0007669"/>
    <property type="project" value="UniProtKB-ARBA"/>
</dbReference>
<feature type="transmembrane region" description="Helical" evidence="9">
    <location>
        <begin position="102"/>
        <end position="135"/>
    </location>
</feature>
<keyword evidence="11" id="KW-1185">Reference proteome</keyword>
<keyword evidence="3" id="KW-1003">Cell membrane</keyword>
<proteinExistence type="inferred from homology"/>
<evidence type="ECO:0000256" key="3">
    <source>
        <dbReference type="ARBA" id="ARBA00022475"/>
    </source>
</evidence>
<accession>A0A9N8E1K5</accession>
<dbReference type="InterPro" id="IPR002293">
    <property type="entry name" value="AA/rel_permease1"/>
</dbReference>
<evidence type="ECO:0000256" key="7">
    <source>
        <dbReference type="ARBA" id="ARBA00024041"/>
    </source>
</evidence>
<protein>
    <submittedName>
        <fullName evidence="10">Probable polyamine transporter</fullName>
    </submittedName>
</protein>
<dbReference type="InterPro" id="IPR044566">
    <property type="entry name" value="RMV1-like"/>
</dbReference>
<evidence type="ECO:0000256" key="5">
    <source>
        <dbReference type="ARBA" id="ARBA00022989"/>
    </source>
</evidence>
<comment type="subcellular location">
    <subcellularLocation>
        <location evidence="1">Cell membrane</location>
        <topology evidence="1">Multi-pass membrane protein</topology>
    </subcellularLocation>
</comment>
<dbReference type="AlphaFoldDB" id="A0A9N8E1K5"/>
<keyword evidence="6 9" id="KW-0472">Membrane</keyword>
<feature type="transmembrane region" description="Helical" evidence="9">
    <location>
        <begin position="462"/>
        <end position="480"/>
    </location>
</feature>
<dbReference type="OrthoDB" id="5982228at2759"/>
<feature type="transmembrane region" description="Helical" evidence="9">
    <location>
        <begin position="155"/>
        <end position="174"/>
    </location>
</feature>
<keyword evidence="2" id="KW-0813">Transport</keyword>
<feature type="region of interest" description="Disordered" evidence="8">
    <location>
        <begin position="1"/>
        <end position="21"/>
    </location>
</feature>
<dbReference type="EMBL" id="CAICTM010000525">
    <property type="protein sequence ID" value="CAB9512250.1"/>
    <property type="molecule type" value="Genomic_DNA"/>
</dbReference>
<evidence type="ECO:0000256" key="8">
    <source>
        <dbReference type="SAM" id="MobiDB-lite"/>
    </source>
</evidence>
<gene>
    <name evidence="10" type="ORF">SEMRO_526_G160350.1</name>
</gene>
<dbReference type="PIRSF" id="PIRSF006060">
    <property type="entry name" value="AA_transporter"/>
    <property type="match status" value="1"/>
</dbReference>
<feature type="transmembrane region" description="Helical" evidence="9">
    <location>
        <begin position="404"/>
        <end position="422"/>
    </location>
</feature>
<feature type="transmembrane region" description="Helical" evidence="9">
    <location>
        <begin position="64"/>
        <end position="81"/>
    </location>
</feature>
<feature type="transmembrane region" description="Helical" evidence="9">
    <location>
        <begin position="186"/>
        <end position="206"/>
    </location>
</feature>
<dbReference type="Gene3D" id="1.20.1740.10">
    <property type="entry name" value="Amino acid/polyamine transporter I"/>
    <property type="match status" value="1"/>
</dbReference>
<evidence type="ECO:0000313" key="11">
    <source>
        <dbReference type="Proteomes" id="UP001153069"/>
    </source>
</evidence>
<evidence type="ECO:0000256" key="9">
    <source>
        <dbReference type="SAM" id="Phobius"/>
    </source>
</evidence>
<feature type="transmembrane region" description="Helical" evidence="9">
    <location>
        <begin position="375"/>
        <end position="392"/>
    </location>
</feature>
<comment type="caution">
    <text evidence="10">The sequence shown here is derived from an EMBL/GenBank/DDBJ whole genome shotgun (WGS) entry which is preliminary data.</text>
</comment>
<evidence type="ECO:0000256" key="4">
    <source>
        <dbReference type="ARBA" id="ARBA00022692"/>
    </source>
</evidence>
<dbReference type="Pfam" id="PF13520">
    <property type="entry name" value="AA_permease_2"/>
    <property type="match status" value="1"/>
</dbReference>
<comment type="similarity">
    <text evidence="7">Belongs to the amino acid-polyamine-organocation (APC) superfamily. Polyamine:cation symporter (PHS) (TC 2.A.3.12) family.</text>
</comment>
<evidence type="ECO:0000256" key="6">
    <source>
        <dbReference type="ARBA" id="ARBA00023136"/>
    </source>
</evidence>
<keyword evidence="4 9" id="KW-0812">Transmembrane</keyword>
<feature type="transmembrane region" description="Helical" evidence="9">
    <location>
        <begin position="434"/>
        <end position="456"/>
    </location>
</feature>
<organism evidence="10 11">
    <name type="scientific">Seminavis robusta</name>
    <dbReference type="NCBI Taxonomy" id="568900"/>
    <lineage>
        <taxon>Eukaryota</taxon>
        <taxon>Sar</taxon>
        <taxon>Stramenopiles</taxon>
        <taxon>Ochrophyta</taxon>
        <taxon>Bacillariophyta</taxon>
        <taxon>Bacillariophyceae</taxon>
        <taxon>Bacillariophycidae</taxon>
        <taxon>Naviculales</taxon>
        <taxon>Naviculaceae</taxon>
        <taxon>Seminavis</taxon>
    </lineage>
</organism>
<evidence type="ECO:0000313" key="10">
    <source>
        <dbReference type="EMBL" id="CAB9512250.1"/>
    </source>
</evidence>
<name>A0A9N8E1K5_9STRA</name>
<dbReference type="PANTHER" id="PTHR45826">
    <property type="entry name" value="POLYAMINE TRANSPORTER PUT1"/>
    <property type="match status" value="1"/>
</dbReference>
<reference evidence="10" key="1">
    <citation type="submission" date="2020-06" db="EMBL/GenBank/DDBJ databases">
        <authorList>
            <consortium name="Plant Systems Biology data submission"/>
        </authorList>
    </citation>
    <scope>NUCLEOTIDE SEQUENCE</scope>
    <source>
        <strain evidence="10">D6</strain>
    </source>
</reference>
<dbReference type="Proteomes" id="UP001153069">
    <property type="component" value="Unassembled WGS sequence"/>
</dbReference>
<sequence>MSSPDEEKSAKDGFKDRNPFDGTAQAIPIPPEAHSLTVLPLTAIVYFSVSGGPFSTTQAVRSGGAFYALLGYMLAPVVIAWQENQITAELSVAYPHSSGSVVWCEAAFGPFIAWLNGVLSLVSGITGNAIFPGLFVNFILEQIPRSADEEQDLPVYIRFCVLAFMVLVMGYINWSGLNSIGNTTMLIGIIALTPFVIFVLVGMFQVDASNWLALPSLSVGGYMAESEYELGGGFFPYATLGGVLLRPFLNTLFFNHNCFDSTATFSEDCGRQPEKVIPRSLNIAWFAVFVFYLLPVAVATGVSSGNQLDWKNGYLSFLAGETVGPWLGNWLIFANGVSNIALYQAVMSGVVFKLMGMAHNGLLPRFLGVRSSRGTPTNAIIFSTFIIFFLSMVRLHKLVEMQNFNYGIALLLEYAAFIKLRISQPNVPRPYRVPFGTVGCSLMVIPSALFILTVLLLASYHAMIVGAVTFGFSVITYQCVAKRIYKKRDDTDSLEGQMAPMKDSSEMI</sequence>
<dbReference type="GO" id="GO:0005886">
    <property type="term" value="C:plasma membrane"/>
    <property type="evidence" value="ECO:0007669"/>
    <property type="project" value="UniProtKB-SubCell"/>
</dbReference>
<evidence type="ECO:0000256" key="1">
    <source>
        <dbReference type="ARBA" id="ARBA00004651"/>
    </source>
</evidence>